<accession>A0A1M6KR92</accession>
<reference evidence="6 7" key="1">
    <citation type="submission" date="2016-11" db="EMBL/GenBank/DDBJ databases">
        <authorList>
            <person name="Jaros S."/>
            <person name="Januszkiewicz K."/>
            <person name="Wedrychowicz H."/>
        </authorList>
    </citation>
    <scope>NUCLEOTIDE SEQUENCE [LARGE SCALE GENOMIC DNA]</scope>
    <source>
        <strain evidence="6 7">DSM 22807</strain>
    </source>
</reference>
<dbReference type="NCBIfam" id="TIGR04183">
    <property type="entry name" value="Por_Secre_tail"/>
    <property type="match status" value="1"/>
</dbReference>
<evidence type="ECO:0000259" key="5">
    <source>
        <dbReference type="Pfam" id="PF18962"/>
    </source>
</evidence>
<dbReference type="AlphaFoldDB" id="A0A1M6KR92"/>
<dbReference type="PANTHER" id="PTHR33607">
    <property type="entry name" value="ENDONUCLEASE-1"/>
    <property type="match status" value="1"/>
</dbReference>
<dbReference type="OrthoDB" id="5485925at2"/>
<evidence type="ECO:0000313" key="7">
    <source>
        <dbReference type="Proteomes" id="UP000184232"/>
    </source>
</evidence>
<dbReference type="STRING" id="683124.SAMN05444337_2273"/>
<keyword evidence="3" id="KW-0732">Signal</keyword>
<evidence type="ECO:0000256" key="3">
    <source>
        <dbReference type="ARBA" id="ARBA00022729"/>
    </source>
</evidence>
<dbReference type="InterPro" id="IPR026444">
    <property type="entry name" value="Secre_tail"/>
</dbReference>
<dbReference type="InterPro" id="IPR007346">
    <property type="entry name" value="Endonuclease-I"/>
</dbReference>
<feature type="domain" description="Secretion system C-terminal sorting" evidence="5">
    <location>
        <begin position="318"/>
        <end position="389"/>
    </location>
</feature>
<evidence type="ECO:0000256" key="1">
    <source>
        <dbReference type="ARBA" id="ARBA00006429"/>
    </source>
</evidence>
<comment type="similarity">
    <text evidence="1">Belongs to the EndA/NucM nuclease family.</text>
</comment>
<dbReference type="PANTHER" id="PTHR33607:SF2">
    <property type="entry name" value="ENDONUCLEASE-1"/>
    <property type="match status" value="1"/>
</dbReference>
<gene>
    <name evidence="6" type="ORF">SAMN05444337_2273</name>
</gene>
<keyword evidence="7" id="KW-1185">Reference proteome</keyword>
<keyword evidence="2" id="KW-0540">Nuclease</keyword>
<dbReference type="SUPFAM" id="SSF54060">
    <property type="entry name" value="His-Me finger endonucleases"/>
    <property type="match status" value="1"/>
</dbReference>
<dbReference type="RefSeq" id="WP_072785140.1">
    <property type="nucleotide sequence ID" value="NZ_CP045292.1"/>
</dbReference>
<dbReference type="GO" id="GO:0004518">
    <property type="term" value="F:nuclease activity"/>
    <property type="evidence" value="ECO:0007669"/>
    <property type="project" value="UniProtKB-KW"/>
</dbReference>
<dbReference type="GO" id="GO:0016787">
    <property type="term" value="F:hydrolase activity"/>
    <property type="evidence" value="ECO:0007669"/>
    <property type="project" value="UniProtKB-KW"/>
</dbReference>
<protein>
    <submittedName>
        <fullName evidence="6">Por secretion system C-terminal sorting domain-containing protein</fullName>
    </submittedName>
</protein>
<proteinExistence type="inferred from homology"/>
<dbReference type="Pfam" id="PF04231">
    <property type="entry name" value="Endonuclease_1"/>
    <property type="match status" value="1"/>
</dbReference>
<organism evidence="6 7">
    <name type="scientific">Flavobacterium haoranii</name>
    <dbReference type="NCBI Taxonomy" id="683124"/>
    <lineage>
        <taxon>Bacteria</taxon>
        <taxon>Pseudomonadati</taxon>
        <taxon>Bacteroidota</taxon>
        <taxon>Flavobacteriia</taxon>
        <taxon>Flavobacteriales</taxon>
        <taxon>Flavobacteriaceae</taxon>
        <taxon>Flavobacterium</taxon>
    </lineage>
</organism>
<evidence type="ECO:0000313" key="6">
    <source>
        <dbReference type="EMBL" id="SHJ61436.1"/>
    </source>
</evidence>
<dbReference type="EMBL" id="FQZH01000005">
    <property type="protein sequence ID" value="SHJ61436.1"/>
    <property type="molecule type" value="Genomic_DNA"/>
</dbReference>
<dbReference type="InterPro" id="IPR044925">
    <property type="entry name" value="His-Me_finger_sf"/>
</dbReference>
<dbReference type="Pfam" id="PF18962">
    <property type="entry name" value="Por_Secre_tail"/>
    <property type="match status" value="1"/>
</dbReference>
<dbReference type="Proteomes" id="UP000184232">
    <property type="component" value="Unassembled WGS sequence"/>
</dbReference>
<sequence>MKKNYTILTLLFALISVAQIPTGYYDSALLTSPLTGYTLKTQLKKIIDDQADGLSPEYLHADQGYGALWTLYANNNAFHDIYYENDNTILDMYSENPTGTDPYNFIVSTDQCGSYNGEGDCYNREHLVPQSYFDHFATNPMKNDPFHAVPSDGSVNGARNNLPFGVVNSANYTSQNGSKRGSNLINAYSTYNGTVFEPLDEFKGDIARSFFYFATRYEDLMDDFYSGANASTCEAKNMFDGSINKVFSDAFILRLIKWHLDDPVSQKEINQNNAIFAHQNNRNPYIDHPEFICQIYPTQCTQIANLSTNSFATNYISVYPNPSNNGNFTINSTEDLTRIAIYNINGQLIQEENNPSKINDNYEITGLASGFYFLELSNNSAKQIKKILVN</sequence>
<name>A0A1M6KR92_9FLAO</name>
<evidence type="ECO:0000256" key="4">
    <source>
        <dbReference type="ARBA" id="ARBA00022801"/>
    </source>
</evidence>
<evidence type="ECO:0000256" key="2">
    <source>
        <dbReference type="ARBA" id="ARBA00022722"/>
    </source>
</evidence>
<keyword evidence="4" id="KW-0378">Hydrolase</keyword>